<reference evidence="2 3" key="1">
    <citation type="journal article" date="2013" name="Front. Plant Sci.">
        <title>The Reference Genome of the Halophytic Plant Eutrema salsugineum.</title>
        <authorList>
            <person name="Yang R."/>
            <person name="Jarvis D.E."/>
            <person name="Chen H."/>
            <person name="Beilstein M.A."/>
            <person name="Grimwood J."/>
            <person name="Jenkins J."/>
            <person name="Shu S."/>
            <person name="Prochnik S."/>
            <person name="Xin M."/>
            <person name="Ma C."/>
            <person name="Schmutz J."/>
            <person name="Wing R.A."/>
            <person name="Mitchell-Olds T."/>
            <person name="Schumaker K.S."/>
            <person name="Wang X."/>
        </authorList>
    </citation>
    <scope>NUCLEOTIDE SEQUENCE [LARGE SCALE GENOMIC DNA]</scope>
</reference>
<name>V4KG57_EUTSA</name>
<dbReference type="Gramene" id="ESQ28822">
    <property type="protein sequence ID" value="ESQ28822"/>
    <property type="gene ID" value="EUTSA_v10019643mg"/>
</dbReference>
<keyword evidence="3" id="KW-1185">Reference proteome</keyword>
<sequence length="354" mass="41541">PQAHQSTCKTWNLISKNHILGQTEQGKQYMGFMVMDSKLCLMDFNLQGISKNVKPTIKQQACILNQAEICEVFHWDSLLLWVIKEKRWVVVWNPYLGQIRWIQPMKRFHQADMYALGYDNNNNNRNHKILRLLDVFKCSYILLFFEIYEFYSNVWRVLDVNPGCHVKPGASLKGNTYFFAQEKLTAQGSQFVLLCFDFTSERFRQRLILPFNSSVGSSKIVTLSCVRDEQLAVLHQRKDYIMEIWIMTKIEPNSASRSKFLRMKLNPTNFMAESFFIEEEKKGTIVSFRINKPPYQRAYIIGVNGCGRPVNSGKARKLGSDYYNQLVFSSYAPSLVQLPINRRGKRKERDYYYY</sequence>
<dbReference type="InterPro" id="IPR017451">
    <property type="entry name" value="F-box-assoc_interact_dom"/>
</dbReference>
<protein>
    <recommendedName>
        <fullName evidence="1">F-box associated beta-propeller type 1 domain-containing protein</fullName>
    </recommendedName>
</protein>
<dbReference type="OMA" id="SIERVWF"/>
<evidence type="ECO:0000313" key="3">
    <source>
        <dbReference type="Proteomes" id="UP000030689"/>
    </source>
</evidence>
<dbReference type="EMBL" id="KI517953">
    <property type="protein sequence ID" value="ESQ28822.1"/>
    <property type="molecule type" value="Genomic_DNA"/>
</dbReference>
<dbReference type="InterPro" id="IPR050233">
    <property type="entry name" value="A_thaliana_F-box"/>
</dbReference>
<dbReference type="Pfam" id="PF07734">
    <property type="entry name" value="FBA_1"/>
    <property type="match status" value="1"/>
</dbReference>
<evidence type="ECO:0000259" key="1">
    <source>
        <dbReference type="Pfam" id="PF07734"/>
    </source>
</evidence>
<dbReference type="InterPro" id="IPR006527">
    <property type="entry name" value="F-box-assoc_dom_typ1"/>
</dbReference>
<dbReference type="Proteomes" id="UP000030689">
    <property type="component" value="Unassembled WGS sequence"/>
</dbReference>
<dbReference type="KEGG" id="eus:EUTSA_v10019643mg"/>
<dbReference type="PANTHER" id="PTHR47993:SF393">
    <property type="entry name" value="F-BOX DOMAIN-CONTAINING PROTEIN"/>
    <property type="match status" value="1"/>
</dbReference>
<dbReference type="AlphaFoldDB" id="V4KG57"/>
<accession>V4KG57</accession>
<organism evidence="2 3">
    <name type="scientific">Eutrema salsugineum</name>
    <name type="common">Saltwater cress</name>
    <name type="synonym">Sisymbrium salsugineum</name>
    <dbReference type="NCBI Taxonomy" id="72664"/>
    <lineage>
        <taxon>Eukaryota</taxon>
        <taxon>Viridiplantae</taxon>
        <taxon>Streptophyta</taxon>
        <taxon>Embryophyta</taxon>
        <taxon>Tracheophyta</taxon>
        <taxon>Spermatophyta</taxon>
        <taxon>Magnoliopsida</taxon>
        <taxon>eudicotyledons</taxon>
        <taxon>Gunneridae</taxon>
        <taxon>Pentapetalae</taxon>
        <taxon>rosids</taxon>
        <taxon>malvids</taxon>
        <taxon>Brassicales</taxon>
        <taxon>Brassicaceae</taxon>
        <taxon>Eutremeae</taxon>
        <taxon>Eutrema</taxon>
    </lineage>
</organism>
<evidence type="ECO:0000313" key="2">
    <source>
        <dbReference type="EMBL" id="ESQ28822.1"/>
    </source>
</evidence>
<feature type="non-terminal residue" evidence="2">
    <location>
        <position position="1"/>
    </location>
</feature>
<gene>
    <name evidence="2" type="ORF">EUTSA_v10019643mg</name>
</gene>
<feature type="domain" description="F-box associated beta-propeller type 1" evidence="1">
    <location>
        <begin position="31"/>
        <end position="338"/>
    </location>
</feature>
<proteinExistence type="predicted"/>
<dbReference type="NCBIfam" id="TIGR01640">
    <property type="entry name" value="F_box_assoc_1"/>
    <property type="match status" value="1"/>
</dbReference>
<dbReference type="PANTHER" id="PTHR47993">
    <property type="entry name" value="OS09G0372900 PROTEIN-RELATED"/>
    <property type="match status" value="1"/>
</dbReference>